<dbReference type="PIRSF" id="PIRSF016578">
    <property type="entry name" value="HsaA"/>
    <property type="match status" value="1"/>
</dbReference>
<evidence type="ECO:0000259" key="8">
    <source>
        <dbReference type="Pfam" id="PF00441"/>
    </source>
</evidence>
<proteinExistence type="inferred from homology"/>
<evidence type="ECO:0000256" key="7">
    <source>
        <dbReference type="RuleBase" id="RU362125"/>
    </source>
</evidence>
<evidence type="ECO:0000256" key="4">
    <source>
        <dbReference type="ARBA" id="ARBA00022630"/>
    </source>
</evidence>
<dbReference type="InterPro" id="IPR009100">
    <property type="entry name" value="AcylCoA_DH/oxidase_NM_dom_sf"/>
</dbReference>
<dbReference type="InterPro" id="IPR009075">
    <property type="entry name" value="AcylCo_DH/oxidase_C"/>
</dbReference>
<dbReference type="Pfam" id="PF00441">
    <property type="entry name" value="Acyl-CoA_dh_1"/>
    <property type="match status" value="1"/>
</dbReference>
<protein>
    <submittedName>
        <fullName evidence="11">Acyl-CoA dehydrogenase</fullName>
    </submittedName>
</protein>
<comment type="cofactor">
    <cofactor evidence="1 7">
        <name>FAD</name>
        <dbReference type="ChEBI" id="CHEBI:57692"/>
    </cofactor>
</comment>
<keyword evidence="6 7" id="KW-0560">Oxidoreductase</keyword>
<evidence type="ECO:0000259" key="9">
    <source>
        <dbReference type="Pfam" id="PF02770"/>
    </source>
</evidence>
<dbReference type="Pfam" id="PF02770">
    <property type="entry name" value="Acyl-CoA_dh_M"/>
    <property type="match status" value="1"/>
</dbReference>
<keyword evidence="4 7" id="KW-0285">Flavoprotein</keyword>
<gene>
    <name evidence="11" type="ORF">ENQ20_19465</name>
</gene>
<feature type="domain" description="Acyl-CoA oxidase/dehydrogenase middle" evidence="9">
    <location>
        <begin position="119"/>
        <end position="219"/>
    </location>
</feature>
<feature type="domain" description="Acyl-CoA dehydrogenase/oxidase C-terminal" evidence="8">
    <location>
        <begin position="232"/>
        <end position="384"/>
    </location>
</feature>
<dbReference type="GO" id="GO:0003995">
    <property type="term" value="F:acyl-CoA dehydrogenase activity"/>
    <property type="evidence" value="ECO:0007669"/>
    <property type="project" value="TreeGrafter"/>
</dbReference>
<evidence type="ECO:0000256" key="5">
    <source>
        <dbReference type="ARBA" id="ARBA00022827"/>
    </source>
</evidence>
<comment type="similarity">
    <text evidence="2 7">Belongs to the acyl-CoA dehydrogenase family.</text>
</comment>
<sequence>MNHLDVIRTFIQERLYPLEPILLQHGFDAVAPQLDALRQEVKAMGLWTPHLPPEYGGMGLTLRDFARVSEELGRSPLGHYVFNCAAPDIGNMELLLAHGSPKQKERWLRPLAEGKIRSCFAMTEPEHAGSNPVWLSTTARREGEEYIIDGHKWFTTAAEGAAFAVVMAITNPEAEKPHRRASQIIVPLDTPGFILVRNISLMGERGSGWLSHGEVRFEGCRVPVSNRIGAEGEGFALAQERLGPGRIHHCMRWIGICERAFDLMCRYAVRRELAPGRPLATQQVIQHWIAESRAEIDAARLLVLDAAARIDGVGAAAARVEISTIKFFVANVLQRVLDRAIQVHGGLGVTDDTVLAFWWRHERAARIYDGADEVHKDVVARHVLRQYGLNLRRHE</sequence>
<dbReference type="GO" id="GO:0050660">
    <property type="term" value="F:flavin adenine dinucleotide binding"/>
    <property type="evidence" value="ECO:0007669"/>
    <property type="project" value="InterPro"/>
</dbReference>
<dbReference type="PANTHER" id="PTHR48083:SF13">
    <property type="entry name" value="ACYL-COA DEHYDROGENASE FAMILY MEMBER 11"/>
    <property type="match status" value="1"/>
</dbReference>
<dbReference type="InterPro" id="IPR036250">
    <property type="entry name" value="AcylCo_DH-like_C"/>
</dbReference>
<evidence type="ECO:0000259" key="10">
    <source>
        <dbReference type="Pfam" id="PF02771"/>
    </source>
</evidence>
<evidence type="ECO:0000256" key="6">
    <source>
        <dbReference type="ARBA" id="ARBA00023002"/>
    </source>
</evidence>
<dbReference type="Gene3D" id="1.20.140.10">
    <property type="entry name" value="Butyryl-CoA Dehydrogenase, subunit A, domain 3"/>
    <property type="match status" value="1"/>
</dbReference>
<accession>A0A7C1FS24</accession>
<organism evidence="11">
    <name type="scientific">Caldilinea aerophila</name>
    <dbReference type="NCBI Taxonomy" id="133453"/>
    <lineage>
        <taxon>Bacteria</taxon>
        <taxon>Bacillati</taxon>
        <taxon>Chloroflexota</taxon>
        <taxon>Caldilineae</taxon>
        <taxon>Caldilineales</taxon>
        <taxon>Caldilineaceae</taxon>
        <taxon>Caldilinea</taxon>
    </lineage>
</organism>
<dbReference type="FunFam" id="2.40.110.10:FF:000002">
    <property type="entry name" value="Acyl-CoA dehydrogenase fadE12"/>
    <property type="match status" value="1"/>
</dbReference>
<dbReference type="GO" id="GO:0033539">
    <property type="term" value="P:fatty acid beta-oxidation using acyl-CoA dehydrogenase"/>
    <property type="evidence" value="ECO:0007669"/>
    <property type="project" value="TreeGrafter"/>
</dbReference>
<evidence type="ECO:0000256" key="1">
    <source>
        <dbReference type="ARBA" id="ARBA00001974"/>
    </source>
</evidence>
<dbReference type="PANTHER" id="PTHR48083">
    <property type="entry name" value="MEDIUM-CHAIN SPECIFIC ACYL-COA DEHYDROGENASE, MITOCHONDRIAL-RELATED"/>
    <property type="match status" value="1"/>
</dbReference>
<dbReference type="InterPro" id="IPR013786">
    <property type="entry name" value="AcylCoA_DH/ox_N"/>
</dbReference>
<evidence type="ECO:0000256" key="2">
    <source>
        <dbReference type="ARBA" id="ARBA00009347"/>
    </source>
</evidence>
<reference evidence="11" key="1">
    <citation type="journal article" date="2020" name="mSystems">
        <title>Genome- and Community-Level Interaction Insights into Carbon Utilization and Element Cycling Functions of Hydrothermarchaeota in Hydrothermal Sediment.</title>
        <authorList>
            <person name="Zhou Z."/>
            <person name="Liu Y."/>
            <person name="Xu W."/>
            <person name="Pan J."/>
            <person name="Luo Z.H."/>
            <person name="Li M."/>
        </authorList>
    </citation>
    <scope>NUCLEOTIDE SEQUENCE [LARGE SCALE GENOMIC DNA]</scope>
    <source>
        <strain evidence="11">SpSt-289</strain>
    </source>
</reference>
<evidence type="ECO:0000256" key="3">
    <source>
        <dbReference type="ARBA" id="ARBA00011738"/>
    </source>
</evidence>
<dbReference type="GO" id="GO:0005737">
    <property type="term" value="C:cytoplasm"/>
    <property type="evidence" value="ECO:0007669"/>
    <property type="project" value="TreeGrafter"/>
</dbReference>
<keyword evidence="5 7" id="KW-0274">FAD</keyword>
<dbReference type="Gene3D" id="2.40.110.10">
    <property type="entry name" value="Butyryl-CoA Dehydrogenase, subunit A, domain 2"/>
    <property type="match status" value="1"/>
</dbReference>
<dbReference type="InterPro" id="IPR046373">
    <property type="entry name" value="Acyl-CoA_Oxase/DH_mid-dom_sf"/>
</dbReference>
<name>A0A7C1FS24_9CHLR</name>
<dbReference type="EMBL" id="DSMG01000197">
    <property type="protein sequence ID" value="HDX33638.1"/>
    <property type="molecule type" value="Genomic_DNA"/>
</dbReference>
<dbReference type="InterPro" id="IPR006091">
    <property type="entry name" value="Acyl-CoA_Oxase/DH_mid-dom"/>
</dbReference>
<dbReference type="Pfam" id="PF02771">
    <property type="entry name" value="Acyl-CoA_dh_N"/>
    <property type="match status" value="1"/>
</dbReference>
<comment type="subunit">
    <text evidence="3">Homodimer.</text>
</comment>
<comment type="caution">
    <text evidence="11">The sequence shown here is derived from an EMBL/GenBank/DDBJ whole genome shotgun (WGS) entry which is preliminary data.</text>
</comment>
<dbReference type="Gene3D" id="1.10.540.10">
    <property type="entry name" value="Acyl-CoA dehydrogenase/oxidase, N-terminal domain"/>
    <property type="match status" value="1"/>
</dbReference>
<evidence type="ECO:0000313" key="11">
    <source>
        <dbReference type="EMBL" id="HDX33638.1"/>
    </source>
</evidence>
<dbReference type="InterPro" id="IPR037069">
    <property type="entry name" value="AcylCoA_DH/ox_N_sf"/>
</dbReference>
<feature type="domain" description="Acyl-CoA dehydrogenase/oxidase N-terminal" evidence="10">
    <location>
        <begin position="5"/>
        <end position="115"/>
    </location>
</feature>
<dbReference type="InterPro" id="IPR050741">
    <property type="entry name" value="Acyl-CoA_dehydrogenase"/>
</dbReference>
<dbReference type="SUPFAM" id="SSF56645">
    <property type="entry name" value="Acyl-CoA dehydrogenase NM domain-like"/>
    <property type="match status" value="1"/>
</dbReference>
<dbReference type="SUPFAM" id="SSF47203">
    <property type="entry name" value="Acyl-CoA dehydrogenase C-terminal domain-like"/>
    <property type="match status" value="1"/>
</dbReference>
<dbReference type="AlphaFoldDB" id="A0A7C1FS24"/>